<dbReference type="GO" id="GO:0012505">
    <property type="term" value="C:endomembrane system"/>
    <property type="evidence" value="ECO:0007669"/>
    <property type="project" value="TreeGrafter"/>
</dbReference>
<dbReference type="InterPro" id="IPR001223">
    <property type="entry name" value="Glyco_hydro18_cat"/>
</dbReference>
<evidence type="ECO:0000259" key="1">
    <source>
        <dbReference type="PROSITE" id="PS51910"/>
    </source>
</evidence>
<organism evidence="2 3">
    <name type="scientific">Blautia producta</name>
    <dbReference type="NCBI Taxonomy" id="33035"/>
    <lineage>
        <taxon>Bacteria</taxon>
        <taxon>Bacillati</taxon>
        <taxon>Bacillota</taxon>
        <taxon>Clostridia</taxon>
        <taxon>Lachnospirales</taxon>
        <taxon>Lachnospiraceae</taxon>
        <taxon>Blautia</taxon>
    </lineage>
</organism>
<dbReference type="AlphaFoldDB" id="A0A7G5N299"/>
<protein>
    <recommendedName>
        <fullName evidence="1">GH18 domain-containing protein</fullName>
    </recommendedName>
</protein>
<dbReference type="RefSeq" id="WP_148360804.1">
    <property type="nucleotide sequence ID" value="NZ_CABLBP010000005.1"/>
</dbReference>
<dbReference type="EMBL" id="CP039126">
    <property type="protein sequence ID" value="QMW80992.1"/>
    <property type="molecule type" value="Genomic_DNA"/>
</dbReference>
<name>A0A7G5N299_9FIRM</name>
<sequence length="190" mass="22053">MQILPLTFTLGSHVNHLYLECAESNPIHSIWYWKINLFSTHLYHEWGYTYGPPMAVAPIPSVRRVLEYAVTEIPPEKISMGIPNYGYDWPLPFVRGETAARSIGNQEAVAIAAANNAVIQYDETSQAPFFEYTSQGTQHIVWFEDVRSILAKFRLVKEFGFPRVDYWQLMRPFRQNWLLLCTEFSLSEPF</sequence>
<dbReference type="Gene3D" id="3.10.50.10">
    <property type="match status" value="1"/>
</dbReference>
<gene>
    <name evidence="2" type="ORF">E5259_27395</name>
</gene>
<dbReference type="Gene3D" id="3.20.20.80">
    <property type="entry name" value="Glycosidases"/>
    <property type="match status" value="1"/>
</dbReference>
<dbReference type="Proteomes" id="UP000515789">
    <property type="component" value="Chromosome"/>
</dbReference>
<accession>A0A7G5N299</accession>
<evidence type="ECO:0000313" key="3">
    <source>
        <dbReference type="Proteomes" id="UP000515789"/>
    </source>
</evidence>
<feature type="domain" description="GH18" evidence="1">
    <location>
        <begin position="1"/>
        <end position="190"/>
    </location>
</feature>
<dbReference type="GO" id="GO:0005975">
    <property type="term" value="P:carbohydrate metabolic process"/>
    <property type="evidence" value="ECO:0007669"/>
    <property type="project" value="InterPro"/>
</dbReference>
<dbReference type="PANTHER" id="PTHR46066:SF2">
    <property type="entry name" value="CHITINASE DOMAIN-CONTAINING PROTEIN 1"/>
    <property type="match status" value="1"/>
</dbReference>
<reference evidence="2 3" key="1">
    <citation type="submission" date="2019-04" db="EMBL/GenBank/DDBJ databases">
        <authorList>
            <person name="Schori C."/>
            <person name="Ahrens C."/>
        </authorList>
    </citation>
    <scope>NUCLEOTIDE SEQUENCE [LARGE SCALE GENOMIC DNA]</scope>
    <source>
        <strain evidence="2 3">DSM 2950</strain>
    </source>
</reference>
<dbReference type="Pfam" id="PF00704">
    <property type="entry name" value="Glyco_hydro_18"/>
    <property type="match status" value="1"/>
</dbReference>
<proteinExistence type="predicted"/>
<dbReference type="PROSITE" id="PS51910">
    <property type="entry name" value="GH18_2"/>
    <property type="match status" value="1"/>
</dbReference>
<dbReference type="GO" id="GO:0070492">
    <property type="term" value="F:oligosaccharide binding"/>
    <property type="evidence" value="ECO:0007669"/>
    <property type="project" value="TreeGrafter"/>
</dbReference>
<dbReference type="SUPFAM" id="SSF51445">
    <property type="entry name" value="(Trans)glycosidases"/>
    <property type="match status" value="1"/>
</dbReference>
<dbReference type="InterPro" id="IPR017853">
    <property type="entry name" value="GH"/>
</dbReference>
<dbReference type="InterPro" id="IPR029070">
    <property type="entry name" value="Chitinase_insertion_sf"/>
</dbReference>
<evidence type="ECO:0000313" key="2">
    <source>
        <dbReference type="EMBL" id="QMW80992.1"/>
    </source>
</evidence>
<dbReference type="PANTHER" id="PTHR46066">
    <property type="entry name" value="CHITINASE DOMAIN-CONTAINING PROTEIN 1 FAMILY MEMBER"/>
    <property type="match status" value="1"/>
</dbReference>